<sequence length="325" mass="36265">MRSQFSDGLCRPHPLFFSCRLPFSRPLRHHSFFSFCAASSSAEPPITQSPAPEPSLEPEIPDSTPVAAPLHLEQDSPKQTEEGRDQEQREDQPDDIDGVPVCIAAKSLRHLPENMLLYSKHIPARVLCDAQQSCATPGHMVLYNGLPMMMRTYCQLVQCRSAVMSVNSVRYQWRWRLDSHTHGLSLLAFAQVPDSSRGAYATYRCSGGLIGRLAITLPCILEKKEETQALQNAESDSAHEHRKGTEDQRPLEALSKFHSAVKMPSSGIICRRHKPARTIKRRRCICNAIDVDESGRVYAVGSTNGQMYGTAKPEPHRFQDVCGKA</sequence>
<evidence type="ECO:0000256" key="1">
    <source>
        <dbReference type="SAM" id="MobiDB-lite"/>
    </source>
</evidence>
<organism evidence="2 3">
    <name type="scientific">Gracilariopsis chorda</name>
    <dbReference type="NCBI Taxonomy" id="448386"/>
    <lineage>
        <taxon>Eukaryota</taxon>
        <taxon>Rhodophyta</taxon>
        <taxon>Florideophyceae</taxon>
        <taxon>Rhodymeniophycidae</taxon>
        <taxon>Gracilariales</taxon>
        <taxon>Gracilariaceae</taxon>
        <taxon>Gracilariopsis</taxon>
    </lineage>
</organism>
<comment type="caution">
    <text evidence="2">The sequence shown here is derived from an EMBL/GenBank/DDBJ whole genome shotgun (WGS) entry which is preliminary data.</text>
</comment>
<evidence type="ECO:0000313" key="2">
    <source>
        <dbReference type="EMBL" id="PXF39620.1"/>
    </source>
</evidence>
<keyword evidence="3" id="KW-1185">Reference proteome</keyword>
<gene>
    <name evidence="2" type="ORF">BWQ96_10684</name>
</gene>
<proteinExistence type="predicted"/>
<dbReference type="EMBL" id="NBIV01000609">
    <property type="protein sequence ID" value="PXF39620.1"/>
    <property type="molecule type" value="Genomic_DNA"/>
</dbReference>
<feature type="region of interest" description="Disordered" evidence="1">
    <location>
        <begin position="42"/>
        <end position="97"/>
    </location>
</feature>
<dbReference type="AlphaFoldDB" id="A0A2V3IEJ8"/>
<accession>A0A2V3IEJ8</accession>
<dbReference type="Proteomes" id="UP000247409">
    <property type="component" value="Unassembled WGS sequence"/>
</dbReference>
<feature type="compositionally biased region" description="Basic and acidic residues" evidence="1">
    <location>
        <begin position="72"/>
        <end position="91"/>
    </location>
</feature>
<name>A0A2V3IEJ8_9FLOR</name>
<dbReference type="OrthoDB" id="11322at2759"/>
<evidence type="ECO:0000313" key="3">
    <source>
        <dbReference type="Proteomes" id="UP000247409"/>
    </source>
</evidence>
<reference evidence="2 3" key="1">
    <citation type="journal article" date="2018" name="Mol. Biol. Evol.">
        <title>Analysis of the draft genome of the red seaweed Gracilariopsis chorda provides insights into genome size evolution in Rhodophyta.</title>
        <authorList>
            <person name="Lee J."/>
            <person name="Yang E.C."/>
            <person name="Graf L."/>
            <person name="Yang J.H."/>
            <person name="Qiu H."/>
            <person name="Zel Zion U."/>
            <person name="Chan C.X."/>
            <person name="Stephens T.G."/>
            <person name="Weber A.P.M."/>
            <person name="Boo G.H."/>
            <person name="Boo S.M."/>
            <person name="Kim K.M."/>
            <person name="Shin Y."/>
            <person name="Jung M."/>
            <person name="Lee S.J."/>
            <person name="Yim H.S."/>
            <person name="Lee J.H."/>
            <person name="Bhattacharya D."/>
            <person name="Yoon H.S."/>
        </authorList>
    </citation>
    <scope>NUCLEOTIDE SEQUENCE [LARGE SCALE GENOMIC DNA]</scope>
    <source>
        <strain evidence="2 3">SKKU-2015</strain>
        <tissue evidence="2">Whole body</tissue>
    </source>
</reference>
<protein>
    <submittedName>
        <fullName evidence="2">Uncharacterized protein</fullName>
    </submittedName>
</protein>